<dbReference type="STRING" id="1423726.FC07_GL001835"/>
<dbReference type="PATRIC" id="fig|1423726.3.peg.1904"/>
<proteinExistence type="predicted"/>
<feature type="compositionally biased region" description="Polar residues" evidence="2">
    <location>
        <begin position="1"/>
        <end position="15"/>
    </location>
</feature>
<sequence length="213" mass="24341">MSPKDQSAQQWNQNGEKARREGQYPQAVHYFTAAIKCAPKDSYFYNRALAQLSQNTNLLQNATYALDDFLAFLALTADAYLNFIQTTDQVAQQAATHDMFKQLLLINQCYLLATNPFQFNLTDLQHLREDLLAAHFSDYAHVPFSTNFKQHLHQLQPLLDLMIMVLSNPQWYFSAARADVRQLFETDGAKKLLQLIQFLTIQLPTEGGVNHGL</sequence>
<evidence type="ECO:0000313" key="4">
    <source>
        <dbReference type="Proteomes" id="UP000051461"/>
    </source>
</evidence>
<evidence type="ECO:0000256" key="1">
    <source>
        <dbReference type="PROSITE-ProRule" id="PRU00339"/>
    </source>
</evidence>
<accession>A0A0R1GF07</accession>
<dbReference type="SUPFAM" id="SSF48452">
    <property type="entry name" value="TPR-like"/>
    <property type="match status" value="1"/>
</dbReference>
<keyword evidence="4" id="KW-1185">Reference proteome</keyword>
<organism evidence="3 4">
    <name type="scientific">Loigolactobacillus bifermentans DSM 20003</name>
    <dbReference type="NCBI Taxonomy" id="1423726"/>
    <lineage>
        <taxon>Bacteria</taxon>
        <taxon>Bacillati</taxon>
        <taxon>Bacillota</taxon>
        <taxon>Bacilli</taxon>
        <taxon>Lactobacillales</taxon>
        <taxon>Lactobacillaceae</taxon>
        <taxon>Loigolactobacillus</taxon>
    </lineage>
</organism>
<feature type="repeat" description="TPR" evidence="1">
    <location>
        <begin position="8"/>
        <end position="41"/>
    </location>
</feature>
<dbReference type="PROSITE" id="PS50005">
    <property type="entry name" value="TPR"/>
    <property type="match status" value="1"/>
</dbReference>
<evidence type="ECO:0000256" key="2">
    <source>
        <dbReference type="SAM" id="MobiDB-lite"/>
    </source>
</evidence>
<reference evidence="3 4" key="1">
    <citation type="journal article" date="2015" name="Genome Announc.">
        <title>Expanding the biotechnology potential of lactobacilli through comparative genomics of 213 strains and associated genera.</title>
        <authorList>
            <person name="Sun Z."/>
            <person name="Harris H.M."/>
            <person name="McCann A."/>
            <person name="Guo C."/>
            <person name="Argimon S."/>
            <person name="Zhang W."/>
            <person name="Yang X."/>
            <person name="Jeffery I.B."/>
            <person name="Cooney J.C."/>
            <person name="Kagawa T.F."/>
            <person name="Liu W."/>
            <person name="Song Y."/>
            <person name="Salvetti E."/>
            <person name="Wrobel A."/>
            <person name="Rasinkangas P."/>
            <person name="Parkhill J."/>
            <person name="Rea M.C."/>
            <person name="O'Sullivan O."/>
            <person name="Ritari J."/>
            <person name="Douillard F.P."/>
            <person name="Paul Ross R."/>
            <person name="Yang R."/>
            <person name="Briner A.E."/>
            <person name="Felis G.E."/>
            <person name="de Vos W.M."/>
            <person name="Barrangou R."/>
            <person name="Klaenhammer T.R."/>
            <person name="Caufield P.W."/>
            <person name="Cui Y."/>
            <person name="Zhang H."/>
            <person name="O'Toole P.W."/>
        </authorList>
    </citation>
    <scope>NUCLEOTIDE SEQUENCE [LARGE SCALE GENOMIC DNA]</scope>
    <source>
        <strain evidence="3 4">DSM 20003</strain>
    </source>
</reference>
<name>A0A0R1GF07_9LACO</name>
<dbReference type="InterPro" id="IPR019734">
    <property type="entry name" value="TPR_rpt"/>
</dbReference>
<dbReference type="Gene3D" id="1.25.40.10">
    <property type="entry name" value="Tetratricopeptide repeat domain"/>
    <property type="match status" value="1"/>
</dbReference>
<dbReference type="EMBL" id="AZDA01000136">
    <property type="protein sequence ID" value="KRK32782.1"/>
    <property type="molecule type" value="Genomic_DNA"/>
</dbReference>
<keyword evidence="1" id="KW-0802">TPR repeat</keyword>
<comment type="caution">
    <text evidence="3">The sequence shown here is derived from an EMBL/GenBank/DDBJ whole genome shotgun (WGS) entry which is preliminary data.</text>
</comment>
<dbReference type="InterPro" id="IPR011990">
    <property type="entry name" value="TPR-like_helical_dom_sf"/>
</dbReference>
<feature type="region of interest" description="Disordered" evidence="2">
    <location>
        <begin position="1"/>
        <end position="20"/>
    </location>
</feature>
<evidence type="ECO:0000313" key="3">
    <source>
        <dbReference type="EMBL" id="KRK32782.1"/>
    </source>
</evidence>
<dbReference type="RefSeq" id="WP_057905695.1">
    <property type="nucleotide sequence ID" value="NZ_AZDA01000136.1"/>
</dbReference>
<protein>
    <submittedName>
        <fullName evidence="3">Uncharacterized protein</fullName>
    </submittedName>
</protein>
<dbReference type="AlphaFoldDB" id="A0A0R1GF07"/>
<dbReference type="Proteomes" id="UP000051461">
    <property type="component" value="Unassembled WGS sequence"/>
</dbReference>
<gene>
    <name evidence="3" type="ORF">FC07_GL001835</name>
</gene>